<keyword evidence="3" id="KW-1185">Reference proteome</keyword>
<proteinExistence type="predicted"/>
<evidence type="ECO:0000313" key="3">
    <source>
        <dbReference type="Proteomes" id="UP001201980"/>
    </source>
</evidence>
<accession>A0AAD5RPX4</accession>
<name>A0AAD5RPX4_9PEZI</name>
<organism evidence="2 3">
    <name type="scientific">Zalerion maritima</name>
    <dbReference type="NCBI Taxonomy" id="339359"/>
    <lineage>
        <taxon>Eukaryota</taxon>
        <taxon>Fungi</taxon>
        <taxon>Dikarya</taxon>
        <taxon>Ascomycota</taxon>
        <taxon>Pezizomycotina</taxon>
        <taxon>Sordariomycetes</taxon>
        <taxon>Lulworthiomycetidae</taxon>
        <taxon>Lulworthiales</taxon>
        <taxon>Lulworthiaceae</taxon>
        <taxon>Zalerion</taxon>
    </lineage>
</organism>
<protein>
    <submittedName>
        <fullName evidence="2">Uncharacterized protein</fullName>
    </submittedName>
</protein>
<feature type="region of interest" description="Disordered" evidence="1">
    <location>
        <begin position="61"/>
        <end position="85"/>
    </location>
</feature>
<evidence type="ECO:0000313" key="2">
    <source>
        <dbReference type="EMBL" id="KAJ2900403.1"/>
    </source>
</evidence>
<gene>
    <name evidence="2" type="ORF">MKZ38_002460</name>
</gene>
<dbReference type="Proteomes" id="UP001201980">
    <property type="component" value="Unassembled WGS sequence"/>
</dbReference>
<evidence type="ECO:0000256" key="1">
    <source>
        <dbReference type="SAM" id="MobiDB-lite"/>
    </source>
</evidence>
<comment type="caution">
    <text evidence="2">The sequence shown here is derived from an EMBL/GenBank/DDBJ whole genome shotgun (WGS) entry which is preliminary data.</text>
</comment>
<reference evidence="2" key="1">
    <citation type="submission" date="2022-07" db="EMBL/GenBank/DDBJ databases">
        <title>Draft genome sequence of Zalerion maritima ATCC 34329, a (micro)plastics degrading marine fungus.</title>
        <authorList>
            <person name="Paco A."/>
            <person name="Goncalves M.F.M."/>
            <person name="Rocha-Santos T.A.P."/>
            <person name="Alves A."/>
        </authorList>
    </citation>
    <scope>NUCLEOTIDE SEQUENCE</scope>
    <source>
        <strain evidence="2">ATCC 34329</strain>
    </source>
</reference>
<sequence length="156" mass="16894">MASLARRGASPASLLSSMRTLSLATAPSVAQTQTRSIAHNALSRPTLALTSLLARAIAKEQKRGMKTGSSIKRRYCPQEKEQETQRIPLRRMLRKPEAQAAPVIAIPIPATDARRGGGKLCYRGAGIGDRKRHLDGRRVHGISLDDETCDLISMGP</sequence>
<dbReference type="AlphaFoldDB" id="A0AAD5RPX4"/>
<dbReference type="EMBL" id="JAKWBI020000173">
    <property type="protein sequence ID" value="KAJ2900403.1"/>
    <property type="molecule type" value="Genomic_DNA"/>
</dbReference>